<gene>
    <name evidence="2" type="ORF">XAT740_LOCUS53871</name>
</gene>
<dbReference type="AlphaFoldDB" id="A0A816DW90"/>
<organism evidence="2 3">
    <name type="scientific">Adineta ricciae</name>
    <name type="common">Rotifer</name>
    <dbReference type="NCBI Taxonomy" id="249248"/>
    <lineage>
        <taxon>Eukaryota</taxon>
        <taxon>Metazoa</taxon>
        <taxon>Spiralia</taxon>
        <taxon>Gnathifera</taxon>
        <taxon>Rotifera</taxon>
        <taxon>Eurotatoria</taxon>
        <taxon>Bdelloidea</taxon>
        <taxon>Adinetida</taxon>
        <taxon>Adinetidae</taxon>
        <taxon>Adineta</taxon>
    </lineage>
</organism>
<proteinExistence type="predicted"/>
<feature type="compositionally biased region" description="Polar residues" evidence="1">
    <location>
        <begin position="91"/>
        <end position="100"/>
    </location>
</feature>
<protein>
    <submittedName>
        <fullName evidence="2">Uncharacterized protein</fullName>
    </submittedName>
</protein>
<feature type="region of interest" description="Disordered" evidence="1">
    <location>
        <begin position="77"/>
        <end position="100"/>
    </location>
</feature>
<name>A0A816DW90_ADIRI</name>
<feature type="non-terminal residue" evidence="2">
    <location>
        <position position="100"/>
    </location>
</feature>
<evidence type="ECO:0000313" key="3">
    <source>
        <dbReference type="Proteomes" id="UP000663828"/>
    </source>
</evidence>
<comment type="caution">
    <text evidence="2">The sequence shown here is derived from an EMBL/GenBank/DDBJ whole genome shotgun (WGS) entry which is preliminary data.</text>
</comment>
<evidence type="ECO:0000256" key="1">
    <source>
        <dbReference type="SAM" id="MobiDB-lite"/>
    </source>
</evidence>
<reference evidence="2" key="1">
    <citation type="submission" date="2021-02" db="EMBL/GenBank/DDBJ databases">
        <authorList>
            <person name="Nowell W R."/>
        </authorList>
    </citation>
    <scope>NUCLEOTIDE SEQUENCE</scope>
</reference>
<evidence type="ECO:0000313" key="2">
    <source>
        <dbReference type="EMBL" id="CAF1644326.1"/>
    </source>
</evidence>
<dbReference type="Proteomes" id="UP000663828">
    <property type="component" value="Unassembled WGS sequence"/>
</dbReference>
<dbReference type="EMBL" id="CAJNOR010009410">
    <property type="protein sequence ID" value="CAF1644326.1"/>
    <property type="molecule type" value="Genomic_DNA"/>
</dbReference>
<keyword evidence="3" id="KW-1185">Reference proteome</keyword>
<accession>A0A816DW90</accession>
<sequence length="100" mass="10357">NELLDTDTLIRQVRAAGVVEDISIPVGVTSGSSSRYLSSDISYGADAETTLGSTGYRGGYSDDESNGFRSVTYKSSSYSYGAGNSSNVGSTGFSSTEAKL</sequence>
<feature type="compositionally biased region" description="Low complexity" evidence="1">
    <location>
        <begin position="77"/>
        <end position="90"/>
    </location>
</feature>